<evidence type="ECO:0000313" key="2">
    <source>
        <dbReference type="EMBL" id="CEG46754.1"/>
    </source>
</evidence>
<organism evidence="2 3">
    <name type="scientific">Plasmopara halstedii</name>
    <name type="common">Downy mildew of sunflower</name>
    <dbReference type="NCBI Taxonomy" id="4781"/>
    <lineage>
        <taxon>Eukaryota</taxon>
        <taxon>Sar</taxon>
        <taxon>Stramenopiles</taxon>
        <taxon>Oomycota</taxon>
        <taxon>Peronosporomycetes</taxon>
        <taxon>Peronosporales</taxon>
        <taxon>Peronosporaceae</taxon>
        <taxon>Plasmopara</taxon>
    </lineage>
</organism>
<accession>A0A0P1AWG0</accession>
<dbReference type="RefSeq" id="XP_036263386.1">
    <property type="nucleotide sequence ID" value="XM_036407130.1"/>
</dbReference>
<keyword evidence="3" id="KW-1185">Reference proteome</keyword>
<dbReference type="AlphaFoldDB" id="A0A0P1AWG0"/>
<evidence type="ECO:0000256" key="1">
    <source>
        <dbReference type="SAM" id="MobiDB-lite"/>
    </source>
</evidence>
<feature type="compositionally biased region" description="Basic and acidic residues" evidence="1">
    <location>
        <begin position="21"/>
        <end position="35"/>
    </location>
</feature>
<dbReference type="Proteomes" id="UP000054928">
    <property type="component" value="Unassembled WGS sequence"/>
</dbReference>
<proteinExistence type="predicted"/>
<name>A0A0P1AWG0_PLAHL</name>
<dbReference type="GeneID" id="59052803"/>
<protein>
    <submittedName>
        <fullName evidence="2">Uncharacterized protein</fullName>
    </submittedName>
</protein>
<feature type="region of interest" description="Disordered" evidence="1">
    <location>
        <begin position="1"/>
        <end position="35"/>
    </location>
</feature>
<evidence type="ECO:0000313" key="3">
    <source>
        <dbReference type="Proteomes" id="UP000054928"/>
    </source>
</evidence>
<sequence length="105" mass="12218">MLDYIDNDKIAPLLQPQETGESERKKECSYQEHERKKSSYHIKMQIVSILISCMGYRQPISNVSKQEEFNKLMHAYITLSCLGIIVQKLLSGDVKQIKKSLRMNQ</sequence>
<reference evidence="3" key="1">
    <citation type="submission" date="2014-09" db="EMBL/GenBank/DDBJ databases">
        <authorList>
            <person name="Sharma Rahul"/>
            <person name="Thines Marco"/>
        </authorList>
    </citation>
    <scope>NUCLEOTIDE SEQUENCE [LARGE SCALE GENOMIC DNA]</scope>
</reference>
<dbReference type="EMBL" id="CCYD01002349">
    <property type="protein sequence ID" value="CEG46754.1"/>
    <property type="molecule type" value="Genomic_DNA"/>
</dbReference>